<accession>A0A2K1JVL0</accession>
<evidence type="ECO:0000313" key="1">
    <source>
        <dbReference type="EMBL" id="PNR45555.1"/>
    </source>
</evidence>
<reference evidence="1 3" key="1">
    <citation type="journal article" date="2008" name="Science">
        <title>The Physcomitrella genome reveals evolutionary insights into the conquest of land by plants.</title>
        <authorList>
            <person name="Rensing S."/>
            <person name="Lang D."/>
            <person name="Zimmer A."/>
            <person name="Terry A."/>
            <person name="Salamov A."/>
            <person name="Shapiro H."/>
            <person name="Nishiyama T."/>
            <person name="Perroud P.-F."/>
            <person name="Lindquist E."/>
            <person name="Kamisugi Y."/>
            <person name="Tanahashi T."/>
            <person name="Sakakibara K."/>
            <person name="Fujita T."/>
            <person name="Oishi K."/>
            <person name="Shin-I T."/>
            <person name="Kuroki Y."/>
            <person name="Toyoda A."/>
            <person name="Suzuki Y."/>
            <person name="Hashimoto A."/>
            <person name="Yamaguchi K."/>
            <person name="Sugano A."/>
            <person name="Kohara Y."/>
            <person name="Fujiyama A."/>
            <person name="Anterola A."/>
            <person name="Aoki S."/>
            <person name="Ashton N."/>
            <person name="Barbazuk W.B."/>
            <person name="Barker E."/>
            <person name="Bennetzen J."/>
            <person name="Bezanilla M."/>
            <person name="Blankenship R."/>
            <person name="Cho S.H."/>
            <person name="Dutcher S."/>
            <person name="Estelle M."/>
            <person name="Fawcett J.A."/>
            <person name="Gundlach H."/>
            <person name="Hanada K."/>
            <person name="Heyl A."/>
            <person name="Hicks K.A."/>
            <person name="Hugh J."/>
            <person name="Lohr M."/>
            <person name="Mayer K."/>
            <person name="Melkozernov A."/>
            <person name="Murata T."/>
            <person name="Nelson D."/>
            <person name="Pils B."/>
            <person name="Prigge M."/>
            <person name="Reiss B."/>
            <person name="Renner T."/>
            <person name="Rombauts S."/>
            <person name="Rushton P."/>
            <person name="Sanderfoot A."/>
            <person name="Schween G."/>
            <person name="Shiu S.-H."/>
            <person name="Stueber K."/>
            <person name="Theodoulou F.L."/>
            <person name="Tu H."/>
            <person name="Van de Peer Y."/>
            <person name="Verrier P.J."/>
            <person name="Waters E."/>
            <person name="Wood A."/>
            <person name="Yang L."/>
            <person name="Cove D."/>
            <person name="Cuming A."/>
            <person name="Hasebe M."/>
            <person name="Lucas S."/>
            <person name="Mishler D.B."/>
            <person name="Reski R."/>
            <person name="Grigoriev I."/>
            <person name="Quatrano R.S."/>
            <person name="Boore J.L."/>
        </authorList>
    </citation>
    <scope>NUCLEOTIDE SEQUENCE [LARGE SCALE GENOMIC DNA]</scope>
    <source>
        <strain evidence="2 3">cv. Gransden 2004</strain>
    </source>
</reference>
<dbReference type="AlphaFoldDB" id="A0A2K1JVL0"/>
<name>A0A2K1JVL0_PHYPA</name>
<reference evidence="1 3" key="2">
    <citation type="journal article" date="2018" name="Plant J.">
        <title>The Physcomitrella patens chromosome-scale assembly reveals moss genome structure and evolution.</title>
        <authorList>
            <person name="Lang D."/>
            <person name="Ullrich K.K."/>
            <person name="Murat F."/>
            <person name="Fuchs J."/>
            <person name="Jenkins J."/>
            <person name="Haas F.B."/>
            <person name="Piednoel M."/>
            <person name="Gundlach H."/>
            <person name="Van Bel M."/>
            <person name="Meyberg R."/>
            <person name="Vives C."/>
            <person name="Morata J."/>
            <person name="Symeonidi A."/>
            <person name="Hiss M."/>
            <person name="Muchero W."/>
            <person name="Kamisugi Y."/>
            <person name="Saleh O."/>
            <person name="Blanc G."/>
            <person name="Decker E.L."/>
            <person name="van Gessel N."/>
            <person name="Grimwood J."/>
            <person name="Hayes R.D."/>
            <person name="Graham S.W."/>
            <person name="Gunter L.E."/>
            <person name="McDaniel S.F."/>
            <person name="Hoernstein S.N.W."/>
            <person name="Larsson A."/>
            <person name="Li F.W."/>
            <person name="Perroud P.F."/>
            <person name="Phillips J."/>
            <person name="Ranjan P."/>
            <person name="Rokshar D.S."/>
            <person name="Rothfels C.J."/>
            <person name="Schneider L."/>
            <person name="Shu S."/>
            <person name="Stevenson D.W."/>
            <person name="Thummler F."/>
            <person name="Tillich M."/>
            <person name="Villarreal Aguilar J.C."/>
            <person name="Widiez T."/>
            <person name="Wong G.K."/>
            <person name="Wymore A."/>
            <person name="Zhang Y."/>
            <person name="Zimmer A.D."/>
            <person name="Quatrano R.S."/>
            <person name="Mayer K.F.X."/>
            <person name="Goodstein D."/>
            <person name="Casacuberta J.M."/>
            <person name="Vandepoele K."/>
            <person name="Reski R."/>
            <person name="Cuming A.C."/>
            <person name="Tuskan G.A."/>
            <person name="Maumus F."/>
            <person name="Salse J."/>
            <person name="Schmutz J."/>
            <person name="Rensing S.A."/>
        </authorList>
    </citation>
    <scope>NUCLEOTIDE SEQUENCE [LARGE SCALE GENOMIC DNA]</scope>
    <source>
        <strain evidence="2 3">cv. Gransden 2004</strain>
    </source>
</reference>
<gene>
    <name evidence="1" type="ORF">PHYPA_015326</name>
</gene>
<dbReference type="EnsemblPlants" id="Pp3c11_21299V3.1">
    <property type="protein sequence ID" value="Pp3c11_21299V3.1"/>
    <property type="gene ID" value="Pp3c11_21299"/>
</dbReference>
<evidence type="ECO:0000313" key="2">
    <source>
        <dbReference type="EnsemblPlants" id="Pp3c11_21299V3.1"/>
    </source>
</evidence>
<protein>
    <submittedName>
        <fullName evidence="1 2">Uncharacterized protein</fullName>
    </submittedName>
</protein>
<keyword evidence="3" id="KW-1185">Reference proteome</keyword>
<evidence type="ECO:0000313" key="3">
    <source>
        <dbReference type="Proteomes" id="UP000006727"/>
    </source>
</evidence>
<sequence>MLRSAQLRSLDTKYLLCGLRWSSRCGCRTLAILFLQGLLRRLKVWR</sequence>
<dbReference type="InParanoid" id="A0A2K1JVL0"/>
<reference evidence="2" key="3">
    <citation type="submission" date="2020-12" db="UniProtKB">
        <authorList>
            <consortium name="EnsemblPlants"/>
        </authorList>
    </citation>
    <scope>IDENTIFICATION</scope>
</reference>
<dbReference type="Proteomes" id="UP000006727">
    <property type="component" value="Chromosome 11"/>
</dbReference>
<proteinExistence type="predicted"/>
<dbReference type="Gramene" id="Pp3c11_21299V3.1">
    <property type="protein sequence ID" value="Pp3c11_21299V3.1"/>
    <property type="gene ID" value="Pp3c11_21299"/>
</dbReference>
<dbReference type="EMBL" id="ABEU02000011">
    <property type="protein sequence ID" value="PNR45555.1"/>
    <property type="molecule type" value="Genomic_DNA"/>
</dbReference>
<organism evidence="1">
    <name type="scientific">Physcomitrium patens</name>
    <name type="common">Spreading-leaved earth moss</name>
    <name type="synonym">Physcomitrella patens</name>
    <dbReference type="NCBI Taxonomy" id="3218"/>
    <lineage>
        <taxon>Eukaryota</taxon>
        <taxon>Viridiplantae</taxon>
        <taxon>Streptophyta</taxon>
        <taxon>Embryophyta</taxon>
        <taxon>Bryophyta</taxon>
        <taxon>Bryophytina</taxon>
        <taxon>Bryopsida</taxon>
        <taxon>Funariidae</taxon>
        <taxon>Funariales</taxon>
        <taxon>Funariaceae</taxon>
        <taxon>Physcomitrium</taxon>
    </lineage>
</organism>